<proteinExistence type="predicted"/>
<comment type="caution">
    <text evidence="1">The sequence shown here is derived from an EMBL/GenBank/DDBJ whole genome shotgun (WGS) entry which is preliminary data.</text>
</comment>
<name>A0A4Y2Q427_ARAVE</name>
<dbReference type="EMBL" id="BGPR01012884">
    <property type="protein sequence ID" value="GBN58174.1"/>
    <property type="molecule type" value="Genomic_DNA"/>
</dbReference>
<evidence type="ECO:0000313" key="1">
    <source>
        <dbReference type="EMBL" id="GBN58174.1"/>
    </source>
</evidence>
<keyword evidence="2" id="KW-1185">Reference proteome</keyword>
<dbReference type="Proteomes" id="UP000499080">
    <property type="component" value="Unassembled WGS sequence"/>
</dbReference>
<evidence type="ECO:0000313" key="2">
    <source>
        <dbReference type="Proteomes" id="UP000499080"/>
    </source>
</evidence>
<sequence length="103" mass="11975">MSRFLVSCPVVPKHSFGTLNCPAFRYFFGILSIRRYKHNWTLNVDFLVPCPYVQSYASGRLKYPVFRVAPVPLSSQYSFGTLKCPVGINRYSQHSRDAQYPFW</sequence>
<protein>
    <submittedName>
        <fullName evidence="1">Uncharacterized protein</fullName>
    </submittedName>
</protein>
<reference evidence="1 2" key="1">
    <citation type="journal article" date="2019" name="Sci. Rep.">
        <title>Orb-weaving spider Araneus ventricosus genome elucidates the spidroin gene catalogue.</title>
        <authorList>
            <person name="Kono N."/>
            <person name="Nakamura H."/>
            <person name="Ohtoshi R."/>
            <person name="Moran D.A.P."/>
            <person name="Shinohara A."/>
            <person name="Yoshida Y."/>
            <person name="Fujiwara M."/>
            <person name="Mori M."/>
            <person name="Tomita M."/>
            <person name="Arakawa K."/>
        </authorList>
    </citation>
    <scope>NUCLEOTIDE SEQUENCE [LARGE SCALE GENOMIC DNA]</scope>
</reference>
<organism evidence="1 2">
    <name type="scientific">Araneus ventricosus</name>
    <name type="common">Orbweaver spider</name>
    <name type="synonym">Epeira ventricosa</name>
    <dbReference type="NCBI Taxonomy" id="182803"/>
    <lineage>
        <taxon>Eukaryota</taxon>
        <taxon>Metazoa</taxon>
        <taxon>Ecdysozoa</taxon>
        <taxon>Arthropoda</taxon>
        <taxon>Chelicerata</taxon>
        <taxon>Arachnida</taxon>
        <taxon>Araneae</taxon>
        <taxon>Araneomorphae</taxon>
        <taxon>Entelegynae</taxon>
        <taxon>Araneoidea</taxon>
        <taxon>Araneidae</taxon>
        <taxon>Araneus</taxon>
    </lineage>
</organism>
<gene>
    <name evidence="1" type="ORF">AVEN_168471_1</name>
</gene>
<accession>A0A4Y2Q427</accession>
<dbReference type="AlphaFoldDB" id="A0A4Y2Q427"/>